<evidence type="ECO:0000313" key="2">
    <source>
        <dbReference type="EMBL" id="CAF0893345.1"/>
    </source>
</evidence>
<sequence>MVTQTAFTAVEEEENVTGKYRNEYGRYYRFRNHLALNVYYHENNLFPKSLQIEVPKQNFGADDPKLRQQWLDIIQNASKDLLKCEAQAIERTIAEAEVKCELLRDKLCEMRKEREMMEVEREESVKLKETIESSWNKVFRLEMREITPRKTRNEYKSSDDVTSSIQNILGSNGLPNTQKVSLHANLHRPRISCFGCVTCIRLVQNDLNQLEQYGKRRDLLIYGISYTKDENVTDIVLKLGNTFGLTLRENDFNAIHRLQPTKNSVDKTKQLIIVSFLRFTDRNAFYSSRKRCRDHDEFKNGFINEHLTYCNNQIFVHARKHLDKKRIFTRNGNVFLYVDKGKYKQLYSTLEIDNALNNLTVTVT</sequence>
<evidence type="ECO:0000313" key="3">
    <source>
        <dbReference type="EMBL" id="CAF3675213.1"/>
    </source>
</evidence>
<accession>A0A8S2DGV0</accession>
<gene>
    <name evidence="2" type="ORF">OVA965_LOCUS9242</name>
    <name evidence="3" type="ORF">TMI583_LOCUS9238</name>
</gene>
<evidence type="ECO:0000313" key="4">
    <source>
        <dbReference type="Proteomes" id="UP000677228"/>
    </source>
</evidence>
<proteinExistence type="predicted"/>
<dbReference type="Proteomes" id="UP000677228">
    <property type="component" value="Unassembled WGS sequence"/>
</dbReference>
<reference evidence="2" key="1">
    <citation type="submission" date="2021-02" db="EMBL/GenBank/DDBJ databases">
        <authorList>
            <person name="Nowell W R."/>
        </authorList>
    </citation>
    <scope>NUCLEOTIDE SEQUENCE</scope>
</reference>
<comment type="caution">
    <text evidence="2">The sequence shown here is derived from an EMBL/GenBank/DDBJ whole genome shotgun (WGS) entry which is preliminary data.</text>
</comment>
<dbReference type="Proteomes" id="UP000682733">
    <property type="component" value="Unassembled WGS sequence"/>
</dbReference>
<dbReference type="AlphaFoldDB" id="A0A8S2DGV0"/>
<name>A0A8S2DGV0_9BILA</name>
<dbReference type="EMBL" id="CAJOBA010003236">
    <property type="protein sequence ID" value="CAF3675213.1"/>
    <property type="molecule type" value="Genomic_DNA"/>
</dbReference>
<evidence type="ECO:0000256" key="1">
    <source>
        <dbReference type="SAM" id="Coils"/>
    </source>
</evidence>
<dbReference type="EMBL" id="CAJNOK010003235">
    <property type="protein sequence ID" value="CAF0893345.1"/>
    <property type="molecule type" value="Genomic_DNA"/>
</dbReference>
<keyword evidence="1" id="KW-0175">Coiled coil</keyword>
<organism evidence="2 4">
    <name type="scientific">Didymodactylos carnosus</name>
    <dbReference type="NCBI Taxonomy" id="1234261"/>
    <lineage>
        <taxon>Eukaryota</taxon>
        <taxon>Metazoa</taxon>
        <taxon>Spiralia</taxon>
        <taxon>Gnathifera</taxon>
        <taxon>Rotifera</taxon>
        <taxon>Eurotatoria</taxon>
        <taxon>Bdelloidea</taxon>
        <taxon>Philodinida</taxon>
        <taxon>Philodinidae</taxon>
        <taxon>Didymodactylos</taxon>
    </lineage>
</organism>
<feature type="coiled-coil region" evidence="1">
    <location>
        <begin position="79"/>
        <end position="106"/>
    </location>
</feature>
<protein>
    <submittedName>
        <fullName evidence="2">Uncharacterized protein</fullName>
    </submittedName>
</protein>